<dbReference type="InterPro" id="IPR056592">
    <property type="entry name" value="Beta-prop_At3g26010-like"/>
</dbReference>
<gene>
    <name evidence="2" type="primary">LOC110738920</name>
</gene>
<dbReference type="Gramene" id="AUR62035625-RA">
    <property type="protein sequence ID" value="AUR62035625-RA:cds"/>
    <property type="gene ID" value="AUR62035625"/>
</dbReference>
<evidence type="ECO:0000313" key="2">
    <source>
        <dbReference type="EnsemblPlants" id="AUR62035625-RA:cds"/>
    </source>
</evidence>
<feature type="domain" description="F-box" evidence="1">
    <location>
        <begin position="29"/>
        <end position="69"/>
    </location>
</feature>
<dbReference type="AlphaFoldDB" id="A0A803MUW3"/>
<evidence type="ECO:0000313" key="3">
    <source>
        <dbReference type="Proteomes" id="UP000596660"/>
    </source>
</evidence>
<dbReference type="RefSeq" id="XP_021775072.1">
    <property type="nucleotide sequence ID" value="XM_021919380.1"/>
</dbReference>
<dbReference type="Pfam" id="PF24750">
    <property type="entry name" value="b-prop_At3g26010-like"/>
    <property type="match status" value="1"/>
</dbReference>
<proteinExistence type="predicted"/>
<sequence>MNALNQHHKNHTRHNNDNENNVVSRIDKLGDDILLLILSKIDSWKLLVQCRSVSKRWNNIIYQPIFLDLISLKFFPFTLYVVNRHKTFLISEHPFFQSQNPPFDLDFHPFCDHKYKLNVIGSYYDLLIYCSPTQYFRLNKQLYYYFCNPITRKYVQIEIPINYNNDGGNLKAIGCTGKLEGISSVKGEGGFKFVRIISRSYFSNDILQVFSFESGKWSTSRITLKFDLRLTSFHSYNSVTVNNKLHWLLYDSILVIDPYSNDISRYRLIELPFPPSLCTLGVCQERLRVAEFAYITGPSFVTLNVWELADYNKSTWTIVCMKVITTTIVHPIIYGPLKKRLEVTFHPYDCDVVYLETETKIVRYNLKSDTFKMVLDEWAVIYPLVNSLVVA</sequence>
<name>A0A803MUW3_CHEQI</name>
<dbReference type="InterPro" id="IPR055290">
    <property type="entry name" value="At3g26010-like"/>
</dbReference>
<accession>A0A803MUW3</accession>
<dbReference type="KEGG" id="cqi:110738920"/>
<dbReference type="SMART" id="SM00256">
    <property type="entry name" value="FBOX"/>
    <property type="match status" value="1"/>
</dbReference>
<dbReference type="Pfam" id="PF00646">
    <property type="entry name" value="F-box"/>
    <property type="match status" value="1"/>
</dbReference>
<dbReference type="InterPro" id="IPR036047">
    <property type="entry name" value="F-box-like_dom_sf"/>
</dbReference>
<keyword evidence="3" id="KW-1185">Reference proteome</keyword>
<dbReference type="GeneID" id="110738920"/>
<dbReference type="SUPFAM" id="SSF81383">
    <property type="entry name" value="F-box domain"/>
    <property type="match status" value="1"/>
</dbReference>
<dbReference type="Gene3D" id="1.20.1280.50">
    <property type="match status" value="1"/>
</dbReference>
<dbReference type="InterPro" id="IPR001810">
    <property type="entry name" value="F-box_dom"/>
</dbReference>
<evidence type="ECO:0000259" key="1">
    <source>
        <dbReference type="SMART" id="SM00256"/>
    </source>
</evidence>
<reference evidence="2" key="2">
    <citation type="submission" date="2021-03" db="UniProtKB">
        <authorList>
            <consortium name="EnsemblPlants"/>
        </authorList>
    </citation>
    <scope>IDENTIFICATION</scope>
</reference>
<protein>
    <recommendedName>
        <fullName evidence="1">F-box domain-containing protein</fullName>
    </recommendedName>
</protein>
<dbReference type="OrthoDB" id="674184at2759"/>
<dbReference type="PANTHER" id="PTHR35546">
    <property type="entry name" value="F-BOX PROTEIN INTERACTION DOMAIN PROTEIN-RELATED"/>
    <property type="match status" value="1"/>
</dbReference>
<dbReference type="PANTHER" id="PTHR35546:SF130">
    <property type="entry name" value="EXPRESSED PROTEIN"/>
    <property type="match status" value="1"/>
</dbReference>
<dbReference type="OMA" id="DEWAVIY"/>
<organism evidence="2 3">
    <name type="scientific">Chenopodium quinoa</name>
    <name type="common">Quinoa</name>
    <dbReference type="NCBI Taxonomy" id="63459"/>
    <lineage>
        <taxon>Eukaryota</taxon>
        <taxon>Viridiplantae</taxon>
        <taxon>Streptophyta</taxon>
        <taxon>Embryophyta</taxon>
        <taxon>Tracheophyta</taxon>
        <taxon>Spermatophyta</taxon>
        <taxon>Magnoliopsida</taxon>
        <taxon>eudicotyledons</taxon>
        <taxon>Gunneridae</taxon>
        <taxon>Pentapetalae</taxon>
        <taxon>Caryophyllales</taxon>
        <taxon>Chenopodiaceae</taxon>
        <taxon>Chenopodioideae</taxon>
        <taxon>Atripliceae</taxon>
        <taxon>Chenopodium</taxon>
    </lineage>
</organism>
<dbReference type="EnsemblPlants" id="AUR62035625-RA">
    <property type="protein sequence ID" value="AUR62035625-RA:cds"/>
    <property type="gene ID" value="AUR62035625"/>
</dbReference>
<dbReference type="Proteomes" id="UP000596660">
    <property type="component" value="Unplaced"/>
</dbReference>
<reference evidence="2" key="1">
    <citation type="journal article" date="2017" name="Nature">
        <title>The genome of Chenopodium quinoa.</title>
        <authorList>
            <person name="Jarvis D.E."/>
            <person name="Ho Y.S."/>
            <person name="Lightfoot D.J."/>
            <person name="Schmoeckel S.M."/>
            <person name="Li B."/>
            <person name="Borm T.J.A."/>
            <person name="Ohyanagi H."/>
            <person name="Mineta K."/>
            <person name="Michell C.T."/>
            <person name="Saber N."/>
            <person name="Kharbatia N.M."/>
            <person name="Rupper R.R."/>
            <person name="Sharp A.R."/>
            <person name="Dally N."/>
            <person name="Boughton B.A."/>
            <person name="Woo Y.H."/>
            <person name="Gao G."/>
            <person name="Schijlen E.G.W.M."/>
            <person name="Guo X."/>
            <person name="Momin A.A."/>
            <person name="Negrao S."/>
            <person name="Al-Babili S."/>
            <person name="Gehring C."/>
            <person name="Roessner U."/>
            <person name="Jung C."/>
            <person name="Murphy K."/>
            <person name="Arold S.T."/>
            <person name="Gojobori T."/>
            <person name="van der Linden C.G."/>
            <person name="van Loo E.N."/>
            <person name="Jellen E.N."/>
            <person name="Maughan P.J."/>
            <person name="Tester M."/>
        </authorList>
    </citation>
    <scope>NUCLEOTIDE SEQUENCE [LARGE SCALE GENOMIC DNA]</scope>
    <source>
        <strain evidence="2">cv. PI 614886</strain>
    </source>
</reference>